<dbReference type="OrthoDB" id="435607at2759"/>
<evidence type="ECO:0000256" key="2">
    <source>
        <dbReference type="ARBA" id="ARBA00022692"/>
    </source>
</evidence>
<dbReference type="Pfam" id="PF05529">
    <property type="entry name" value="Bap31"/>
    <property type="match status" value="1"/>
</dbReference>
<organism evidence="8 9">
    <name type="scientific">Allomyces macrogynus (strain ATCC 38327)</name>
    <name type="common">Allomyces javanicus var. macrogynus</name>
    <dbReference type="NCBI Taxonomy" id="578462"/>
    <lineage>
        <taxon>Eukaryota</taxon>
        <taxon>Fungi</taxon>
        <taxon>Fungi incertae sedis</taxon>
        <taxon>Blastocladiomycota</taxon>
        <taxon>Blastocladiomycetes</taxon>
        <taxon>Blastocladiales</taxon>
        <taxon>Blastocladiaceae</taxon>
        <taxon>Allomyces</taxon>
    </lineage>
</organism>
<feature type="transmembrane region" description="Helical" evidence="5">
    <location>
        <begin position="109"/>
        <end position="129"/>
    </location>
</feature>
<dbReference type="STRING" id="578462.A0A0L0SV53"/>
<dbReference type="PANTHER" id="PTHR12701">
    <property type="entry name" value="BCR-ASSOCIATED PROTEIN, BAP"/>
    <property type="match status" value="1"/>
</dbReference>
<comment type="similarity">
    <text evidence="5">Belongs to the BCAP29/BCAP31 family.</text>
</comment>
<dbReference type="InterPro" id="IPR008417">
    <property type="entry name" value="BAP29/BAP31"/>
</dbReference>
<evidence type="ECO:0000256" key="4">
    <source>
        <dbReference type="ARBA" id="ARBA00023136"/>
    </source>
</evidence>
<dbReference type="GO" id="GO:0070973">
    <property type="term" value="P:protein localization to endoplasmic reticulum exit site"/>
    <property type="evidence" value="ECO:0007669"/>
    <property type="project" value="UniProtKB-UniRule"/>
</dbReference>
<dbReference type="GO" id="GO:0005789">
    <property type="term" value="C:endoplasmic reticulum membrane"/>
    <property type="evidence" value="ECO:0007669"/>
    <property type="project" value="UniProtKB-SubCell"/>
</dbReference>
<dbReference type="InterPro" id="IPR040463">
    <property type="entry name" value="BAP29/BAP31_N"/>
</dbReference>
<name>A0A0L0SV53_ALLM3</name>
<evidence type="ECO:0000313" key="9">
    <source>
        <dbReference type="Proteomes" id="UP000054350"/>
    </source>
</evidence>
<feature type="transmembrane region" description="Helical" evidence="5">
    <location>
        <begin position="48"/>
        <end position="67"/>
    </location>
</feature>
<evidence type="ECO:0000313" key="8">
    <source>
        <dbReference type="EMBL" id="KNE66346.1"/>
    </source>
</evidence>
<feature type="domain" description="BAP29/BAP31 transmembrane" evidence="7">
    <location>
        <begin position="1"/>
        <end position="141"/>
    </location>
</feature>
<evidence type="ECO:0000256" key="3">
    <source>
        <dbReference type="ARBA" id="ARBA00022989"/>
    </source>
</evidence>
<keyword evidence="3 5" id="KW-1133">Transmembrane helix</keyword>
<evidence type="ECO:0000256" key="6">
    <source>
        <dbReference type="SAM" id="Coils"/>
    </source>
</evidence>
<keyword evidence="4 5" id="KW-0472">Membrane</keyword>
<reference evidence="9" key="2">
    <citation type="submission" date="2009-11" db="EMBL/GenBank/DDBJ databases">
        <title>The Genome Sequence of Allomyces macrogynus strain ATCC 38327.</title>
        <authorList>
            <consortium name="The Broad Institute Genome Sequencing Platform"/>
            <person name="Russ C."/>
            <person name="Cuomo C."/>
            <person name="Shea T."/>
            <person name="Young S.K."/>
            <person name="Zeng Q."/>
            <person name="Koehrsen M."/>
            <person name="Haas B."/>
            <person name="Borodovsky M."/>
            <person name="Guigo R."/>
            <person name="Alvarado L."/>
            <person name="Berlin A."/>
            <person name="Borenstein D."/>
            <person name="Chen Z."/>
            <person name="Engels R."/>
            <person name="Freedman E."/>
            <person name="Gellesch M."/>
            <person name="Goldberg J."/>
            <person name="Griggs A."/>
            <person name="Gujja S."/>
            <person name="Heiman D."/>
            <person name="Hepburn T."/>
            <person name="Howarth C."/>
            <person name="Jen D."/>
            <person name="Larson L."/>
            <person name="Lewis B."/>
            <person name="Mehta T."/>
            <person name="Park D."/>
            <person name="Pearson M."/>
            <person name="Roberts A."/>
            <person name="Saif S."/>
            <person name="Shenoy N."/>
            <person name="Sisk P."/>
            <person name="Stolte C."/>
            <person name="Sykes S."/>
            <person name="Walk T."/>
            <person name="White J."/>
            <person name="Yandava C."/>
            <person name="Burger G."/>
            <person name="Gray M.W."/>
            <person name="Holland P.W.H."/>
            <person name="King N."/>
            <person name="Lang F.B.F."/>
            <person name="Roger A.J."/>
            <person name="Ruiz-Trillo I."/>
            <person name="Lander E."/>
            <person name="Nusbaum C."/>
        </authorList>
    </citation>
    <scope>NUCLEOTIDE SEQUENCE [LARGE SCALE GENOMIC DNA]</scope>
    <source>
        <strain evidence="9">ATCC 38327</strain>
    </source>
</reference>
<keyword evidence="5" id="KW-0256">Endoplasmic reticulum</keyword>
<dbReference type="VEuPathDB" id="FungiDB:AMAG_11489"/>
<dbReference type="PANTHER" id="PTHR12701:SF20">
    <property type="entry name" value="ENDOPLASMIC RETICULUM TRANSMEMBRANE PROTEIN"/>
    <property type="match status" value="1"/>
</dbReference>
<dbReference type="GO" id="GO:0006888">
    <property type="term" value="P:endoplasmic reticulum to Golgi vesicle-mediated transport"/>
    <property type="evidence" value="ECO:0007669"/>
    <property type="project" value="UniProtKB-UniRule"/>
</dbReference>
<sequence length="243" mass="27065">MSLANQISFAVLAVEGVVVVLLSIPLPAKARKALARLLTESALAKQASVPFWFLAIFLAVNFADATLRQYRLSQQHHGVEIDSHHHQHVGYPINDMDPRAKLFQAQRNMYLTGSALFLLFVINVLRGLLVEVVRAETKLAALVAQAANNSRQVTQLLDENDKLQKEKALPAASAPADNFDEKVEAAVAAKTEILKKQADNNHRQYMNLSDKYNELEKKYDLLKTRRAEEEGHSVVQAASKKDD</sequence>
<keyword evidence="5" id="KW-0653">Protein transport</keyword>
<feature type="transmembrane region" description="Helical" evidence="5">
    <location>
        <begin position="7"/>
        <end position="28"/>
    </location>
</feature>
<accession>A0A0L0SV53</accession>
<evidence type="ECO:0000256" key="5">
    <source>
        <dbReference type="RuleBase" id="RU367026"/>
    </source>
</evidence>
<keyword evidence="5" id="KW-0813">Transport</keyword>
<keyword evidence="5" id="KW-0931">ER-Golgi transport</keyword>
<comment type="subcellular location">
    <subcellularLocation>
        <location evidence="5">Endoplasmic reticulum membrane</location>
        <topology evidence="5">Multi-pass membrane protein</topology>
    </subcellularLocation>
    <subcellularLocation>
        <location evidence="1">Membrane</location>
        <topology evidence="1">Multi-pass membrane protein</topology>
    </subcellularLocation>
</comment>
<evidence type="ECO:0000256" key="1">
    <source>
        <dbReference type="ARBA" id="ARBA00004141"/>
    </source>
</evidence>
<feature type="coiled-coil region" evidence="6">
    <location>
        <begin position="198"/>
        <end position="232"/>
    </location>
</feature>
<proteinExistence type="inferred from homology"/>
<comment type="function">
    <text evidence="5">May play a role in anterograde transport of membrane proteins from the endoplasmic reticulum to the Golgi.</text>
</comment>
<keyword evidence="9" id="KW-1185">Reference proteome</keyword>
<dbReference type="Proteomes" id="UP000054350">
    <property type="component" value="Unassembled WGS sequence"/>
</dbReference>
<protein>
    <recommendedName>
        <fullName evidence="5">Endoplasmic reticulum transmembrane protein</fullName>
    </recommendedName>
</protein>
<evidence type="ECO:0000259" key="7">
    <source>
        <dbReference type="Pfam" id="PF05529"/>
    </source>
</evidence>
<keyword evidence="6" id="KW-0175">Coiled coil</keyword>
<dbReference type="eggNOG" id="KOG1962">
    <property type="taxonomic scope" value="Eukaryota"/>
</dbReference>
<keyword evidence="2 5" id="KW-0812">Transmembrane</keyword>
<dbReference type="AlphaFoldDB" id="A0A0L0SV53"/>
<dbReference type="EMBL" id="GG745350">
    <property type="protein sequence ID" value="KNE66346.1"/>
    <property type="molecule type" value="Genomic_DNA"/>
</dbReference>
<reference evidence="8 9" key="1">
    <citation type="submission" date="2009-11" db="EMBL/GenBank/DDBJ databases">
        <title>Annotation of Allomyces macrogynus ATCC 38327.</title>
        <authorList>
            <consortium name="The Broad Institute Genome Sequencing Platform"/>
            <person name="Russ C."/>
            <person name="Cuomo C."/>
            <person name="Burger G."/>
            <person name="Gray M.W."/>
            <person name="Holland P.W.H."/>
            <person name="King N."/>
            <person name="Lang F.B.F."/>
            <person name="Roger A.J."/>
            <person name="Ruiz-Trillo I."/>
            <person name="Young S.K."/>
            <person name="Zeng Q."/>
            <person name="Gargeya S."/>
            <person name="Fitzgerald M."/>
            <person name="Haas B."/>
            <person name="Abouelleil A."/>
            <person name="Alvarado L."/>
            <person name="Arachchi H.M."/>
            <person name="Berlin A."/>
            <person name="Chapman S.B."/>
            <person name="Gearin G."/>
            <person name="Goldberg J."/>
            <person name="Griggs A."/>
            <person name="Gujja S."/>
            <person name="Hansen M."/>
            <person name="Heiman D."/>
            <person name="Howarth C."/>
            <person name="Larimer J."/>
            <person name="Lui A."/>
            <person name="MacDonald P.J.P."/>
            <person name="McCowen C."/>
            <person name="Montmayeur A."/>
            <person name="Murphy C."/>
            <person name="Neiman D."/>
            <person name="Pearson M."/>
            <person name="Priest M."/>
            <person name="Roberts A."/>
            <person name="Saif S."/>
            <person name="Shea T."/>
            <person name="Sisk P."/>
            <person name="Stolte C."/>
            <person name="Sykes S."/>
            <person name="Wortman J."/>
            <person name="Nusbaum C."/>
            <person name="Birren B."/>
        </authorList>
    </citation>
    <scope>NUCLEOTIDE SEQUENCE [LARGE SCALE GENOMIC DNA]</scope>
    <source>
        <strain evidence="8 9">ATCC 38327</strain>
    </source>
</reference>
<gene>
    <name evidence="8" type="ORF">AMAG_11489</name>
</gene>
<dbReference type="GO" id="GO:0006886">
    <property type="term" value="P:intracellular protein transport"/>
    <property type="evidence" value="ECO:0007669"/>
    <property type="project" value="UniProtKB-UniRule"/>
</dbReference>